<dbReference type="RefSeq" id="XP_033398457.1">
    <property type="nucleotide sequence ID" value="XM_033542005.1"/>
</dbReference>
<dbReference type="OrthoDB" id="5418867at2759"/>
<evidence type="ECO:0000313" key="2">
    <source>
        <dbReference type="EMBL" id="KAF2142745.1"/>
    </source>
</evidence>
<dbReference type="GeneID" id="54299502"/>
<gene>
    <name evidence="2" type="ORF">K452DRAFT_297282</name>
</gene>
<accession>A0A6A6BHE1</accession>
<proteinExistence type="predicted"/>
<dbReference type="AlphaFoldDB" id="A0A6A6BHE1"/>
<feature type="compositionally biased region" description="Acidic residues" evidence="1">
    <location>
        <begin position="120"/>
        <end position="129"/>
    </location>
</feature>
<keyword evidence="3" id="KW-1185">Reference proteome</keyword>
<sequence>MPNMQWNHEADAKLLAAILKVHSFSVSYQALAEEMGQDCTPKAVTHRIAKLKAIAKGSGNTSASAPSTPRKPRTPAKKGATTDSSKKRKRGSGSVVSGSVVASIETDGPGGFKAAQHTYDEDDDDDEELPVVKREKSDAEGEEDAAAVYAERVYGDYAGELDI</sequence>
<feature type="region of interest" description="Disordered" evidence="1">
    <location>
        <begin position="55"/>
        <end position="145"/>
    </location>
</feature>
<reference evidence="2" key="1">
    <citation type="journal article" date="2020" name="Stud. Mycol.">
        <title>101 Dothideomycetes genomes: a test case for predicting lifestyles and emergence of pathogens.</title>
        <authorList>
            <person name="Haridas S."/>
            <person name="Albert R."/>
            <person name="Binder M."/>
            <person name="Bloem J."/>
            <person name="Labutti K."/>
            <person name="Salamov A."/>
            <person name="Andreopoulos B."/>
            <person name="Baker S."/>
            <person name="Barry K."/>
            <person name="Bills G."/>
            <person name="Bluhm B."/>
            <person name="Cannon C."/>
            <person name="Castanera R."/>
            <person name="Culley D."/>
            <person name="Daum C."/>
            <person name="Ezra D."/>
            <person name="Gonzalez J."/>
            <person name="Henrissat B."/>
            <person name="Kuo A."/>
            <person name="Liang C."/>
            <person name="Lipzen A."/>
            <person name="Lutzoni F."/>
            <person name="Magnuson J."/>
            <person name="Mondo S."/>
            <person name="Nolan M."/>
            <person name="Ohm R."/>
            <person name="Pangilinan J."/>
            <person name="Park H.-J."/>
            <person name="Ramirez L."/>
            <person name="Alfaro M."/>
            <person name="Sun H."/>
            <person name="Tritt A."/>
            <person name="Yoshinaga Y."/>
            <person name="Zwiers L.-H."/>
            <person name="Turgeon B."/>
            <person name="Goodwin S."/>
            <person name="Spatafora J."/>
            <person name="Crous P."/>
            <person name="Grigoriev I."/>
        </authorList>
    </citation>
    <scope>NUCLEOTIDE SEQUENCE</scope>
    <source>
        <strain evidence="2">CBS 121167</strain>
    </source>
</reference>
<dbReference type="Proteomes" id="UP000799438">
    <property type="component" value="Unassembled WGS sequence"/>
</dbReference>
<dbReference type="EMBL" id="ML995483">
    <property type="protein sequence ID" value="KAF2142745.1"/>
    <property type="molecule type" value="Genomic_DNA"/>
</dbReference>
<feature type="compositionally biased region" description="Basic and acidic residues" evidence="1">
    <location>
        <begin position="130"/>
        <end position="139"/>
    </location>
</feature>
<evidence type="ECO:0000313" key="3">
    <source>
        <dbReference type="Proteomes" id="UP000799438"/>
    </source>
</evidence>
<feature type="compositionally biased region" description="Polar residues" evidence="1">
    <location>
        <begin position="58"/>
        <end position="67"/>
    </location>
</feature>
<protein>
    <submittedName>
        <fullName evidence="2">Uncharacterized protein</fullName>
    </submittedName>
</protein>
<feature type="compositionally biased region" description="Low complexity" evidence="1">
    <location>
        <begin position="92"/>
        <end position="101"/>
    </location>
</feature>
<organism evidence="2 3">
    <name type="scientific">Aplosporella prunicola CBS 121167</name>
    <dbReference type="NCBI Taxonomy" id="1176127"/>
    <lineage>
        <taxon>Eukaryota</taxon>
        <taxon>Fungi</taxon>
        <taxon>Dikarya</taxon>
        <taxon>Ascomycota</taxon>
        <taxon>Pezizomycotina</taxon>
        <taxon>Dothideomycetes</taxon>
        <taxon>Dothideomycetes incertae sedis</taxon>
        <taxon>Botryosphaeriales</taxon>
        <taxon>Aplosporellaceae</taxon>
        <taxon>Aplosporella</taxon>
    </lineage>
</organism>
<evidence type="ECO:0000256" key="1">
    <source>
        <dbReference type="SAM" id="MobiDB-lite"/>
    </source>
</evidence>
<name>A0A6A6BHE1_9PEZI</name>